<keyword evidence="2 3" id="KW-0040">ANK repeat</keyword>
<proteinExistence type="predicted"/>
<dbReference type="Gene3D" id="1.25.40.20">
    <property type="entry name" value="Ankyrin repeat-containing domain"/>
    <property type="match status" value="1"/>
</dbReference>
<feature type="region of interest" description="Disordered" evidence="4">
    <location>
        <begin position="1"/>
        <end position="22"/>
    </location>
</feature>
<dbReference type="PROSITE" id="PS50088">
    <property type="entry name" value="ANK_REPEAT"/>
    <property type="match status" value="1"/>
</dbReference>
<dbReference type="Proteomes" id="UP000594262">
    <property type="component" value="Unplaced"/>
</dbReference>
<evidence type="ECO:0000256" key="2">
    <source>
        <dbReference type="ARBA" id="ARBA00023043"/>
    </source>
</evidence>
<dbReference type="EnsemblMetazoa" id="CLYHEMT011375.3">
    <property type="protein sequence ID" value="CLYHEMP011375.3"/>
    <property type="gene ID" value="CLYHEMG011375"/>
</dbReference>
<protein>
    <recommendedName>
        <fullName evidence="5">Mon2 C-terminal domain-containing protein</fullName>
    </recommendedName>
</protein>
<evidence type="ECO:0000256" key="4">
    <source>
        <dbReference type="SAM" id="MobiDB-lite"/>
    </source>
</evidence>
<evidence type="ECO:0000313" key="6">
    <source>
        <dbReference type="EnsemblMetazoa" id="CLYHEMP011375.3"/>
    </source>
</evidence>
<dbReference type="InterPro" id="IPR036770">
    <property type="entry name" value="Ankyrin_rpt-contain_sf"/>
</dbReference>
<accession>A0A7M5V4U6</accession>
<dbReference type="InterPro" id="IPR032817">
    <property type="entry name" value="Mon2_C"/>
</dbReference>
<keyword evidence="1" id="KW-0677">Repeat</keyword>
<dbReference type="Pfam" id="PF12796">
    <property type="entry name" value="Ank_2"/>
    <property type="match status" value="1"/>
</dbReference>
<evidence type="ECO:0000313" key="7">
    <source>
        <dbReference type="Proteomes" id="UP000594262"/>
    </source>
</evidence>
<dbReference type="PROSITE" id="PS50297">
    <property type="entry name" value="ANK_REP_REGION"/>
    <property type="match status" value="1"/>
</dbReference>
<dbReference type="SMART" id="SM00248">
    <property type="entry name" value="ANK"/>
    <property type="match status" value="3"/>
</dbReference>
<evidence type="ECO:0000256" key="3">
    <source>
        <dbReference type="PROSITE-ProRule" id="PRU00023"/>
    </source>
</evidence>
<evidence type="ECO:0000259" key="5">
    <source>
        <dbReference type="Pfam" id="PF16206"/>
    </source>
</evidence>
<feature type="domain" description="Mon2 C-terminal" evidence="5">
    <location>
        <begin position="3"/>
        <end position="90"/>
    </location>
</feature>
<dbReference type="InterPro" id="IPR002110">
    <property type="entry name" value="Ankyrin_rpt"/>
</dbReference>
<name>A0A7M5V4U6_9CNID</name>
<keyword evidence="7" id="KW-1185">Reference proteome</keyword>
<dbReference type="AlphaFoldDB" id="A0A7M5V4U6"/>
<dbReference type="PANTHER" id="PTHR24171">
    <property type="entry name" value="ANKYRIN REPEAT DOMAIN-CONTAINING PROTEIN 39-RELATED"/>
    <property type="match status" value="1"/>
</dbReference>
<reference evidence="6" key="1">
    <citation type="submission" date="2021-01" db="UniProtKB">
        <authorList>
            <consortium name="EnsemblMetazoa"/>
        </authorList>
    </citation>
    <scope>IDENTIFICATION</scope>
</reference>
<organism evidence="6 7">
    <name type="scientific">Clytia hemisphaerica</name>
    <dbReference type="NCBI Taxonomy" id="252671"/>
    <lineage>
        <taxon>Eukaryota</taxon>
        <taxon>Metazoa</taxon>
        <taxon>Cnidaria</taxon>
        <taxon>Hydrozoa</taxon>
        <taxon>Hydroidolina</taxon>
        <taxon>Leptothecata</taxon>
        <taxon>Obeliida</taxon>
        <taxon>Clytiidae</taxon>
        <taxon>Clytia</taxon>
    </lineage>
</organism>
<dbReference type="OrthoDB" id="5954332at2759"/>
<dbReference type="SUPFAM" id="SSF48403">
    <property type="entry name" value="Ankyrin repeat"/>
    <property type="match status" value="1"/>
</dbReference>
<sequence length="235" mass="27212">MALATTLEDFLFSKSPPPDTQTLEQHQADEQIDVNILKLIRQEILPNSTSLPQEFVDTLMKLLNRGSSHTTSTTMFDNVWEILRQKKFAKFEEIVHQKPNIVNSLRDGDGWTLLVWAVLNDRFDVFVHLMEYPQDFSLVSNVDGWNILHYVGRHGTVRYLEKFGQQTIEILINGRNKQNNTPLHFAARRNNHDVIRWLLAKGADHEEKNEDGRRPDERCDGCDGVTKEIIQSFLD</sequence>
<dbReference type="PANTHER" id="PTHR24171:SF9">
    <property type="entry name" value="ANKYRIN REPEAT DOMAIN-CONTAINING PROTEIN 39"/>
    <property type="match status" value="1"/>
</dbReference>
<evidence type="ECO:0000256" key="1">
    <source>
        <dbReference type="ARBA" id="ARBA00022737"/>
    </source>
</evidence>
<feature type="repeat" description="ANK" evidence="3">
    <location>
        <begin position="178"/>
        <end position="210"/>
    </location>
</feature>
<dbReference type="Pfam" id="PF16206">
    <property type="entry name" value="Mon2_C"/>
    <property type="match status" value="1"/>
</dbReference>